<gene>
    <name evidence="3" type="ORF">EYS42_11195</name>
</gene>
<proteinExistence type="predicted"/>
<reference evidence="3 4" key="1">
    <citation type="submission" date="2019-02" db="EMBL/GenBank/DDBJ databases">
        <title>Aquabacterium sp. strain KMB7.</title>
        <authorList>
            <person name="Chen W.-M."/>
        </authorList>
    </citation>
    <scope>NUCLEOTIDE SEQUENCE [LARGE SCALE GENOMIC DNA]</scope>
    <source>
        <strain evidence="3 4">KMB7</strain>
    </source>
</reference>
<comment type="caution">
    <text evidence="3">The sequence shown here is derived from an EMBL/GenBank/DDBJ whole genome shotgun (WGS) entry which is preliminary data.</text>
</comment>
<dbReference type="InterPro" id="IPR013424">
    <property type="entry name" value="Ice-binding_C"/>
</dbReference>
<keyword evidence="1" id="KW-0732">Signal</keyword>
<sequence length="321" mass="33483">MKHQILGLSLAAGMGMLHAAASATPFTINTGVDFGSNGSTTTSAANSLGYSGTLSTIGYQGSPYTVGTEVIESNRTTQLNNLGFVSGVNQNILGTQLQIASGATSSALPNVGQLDIDTINSPVSPFDSNGFISASTAAGTIPSLYSLVPGSWGLTYDYTFKGSVVSADGLVNYTSGDITVYFVNATVSKKVLGLTVQNTVNGINNQDISGVLNFSGMSASELAFAQQFWTDVSPNGMNFYDKWLADPLAITWLLSNNVKPATPTDEQLFNGTGDADGKPWMFRQATMNGFLSFNVPEPGSVALIGLALAGLGLATRRRQQA</sequence>
<protein>
    <submittedName>
        <fullName evidence="3">PEP-CTERM sorting domain-containing protein</fullName>
    </submittedName>
</protein>
<organism evidence="3 4">
    <name type="scientific">Aquabacterium lacunae</name>
    <dbReference type="NCBI Taxonomy" id="2528630"/>
    <lineage>
        <taxon>Bacteria</taxon>
        <taxon>Pseudomonadati</taxon>
        <taxon>Pseudomonadota</taxon>
        <taxon>Betaproteobacteria</taxon>
        <taxon>Burkholderiales</taxon>
        <taxon>Aquabacterium</taxon>
    </lineage>
</organism>
<keyword evidence="4" id="KW-1185">Reference proteome</keyword>
<feature type="chain" id="PRO_5020383893" evidence="1">
    <location>
        <begin position="20"/>
        <end position="321"/>
    </location>
</feature>
<dbReference type="Proteomes" id="UP000292120">
    <property type="component" value="Unassembled WGS sequence"/>
</dbReference>
<evidence type="ECO:0000313" key="4">
    <source>
        <dbReference type="Proteomes" id="UP000292120"/>
    </source>
</evidence>
<evidence type="ECO:0000259" key="2">
    <source>
        <dbReference type="Pfam" id="PF07589"/>
    </source>
</evidence>
<evidence type="ECO:0000313" key="3">
    <source>
        <dbReference type="EMBL" id="TBO30251.1"/>
    </source>
</evidence>
<feature type="signal peptide" evidence="1">
    <location>
        <begin position="1"/>
        <end position="19"/>
    </location>
</feature>
<feature type="domain" description="Ice-binding protein C-terminal" evidence="2">
    <location>
        <begin position="295"/>
        <end position="318"/>
    </location>
</feature>
<dbReference type="RefSeq" id="WP_130968243.1">
    <property type="nucleotide sequence ID" value="NZ_SIXI01000004.1"/>
</dbReference>
<dbReference type="Pfam" id="PF07589">
    <property type="entry name" value="PEP-CTERM"/>
    <property type="match status" value="1"/>
</dbReference>
<name>A0A4Q9H480_9BURK</name>
<accession>A0A4Q9H480</accession>
<evidence type="ECO:0000256" key="1">
    <source>
        <dbReference type="SAM" id="SignalP"/>
    </source>
</evidence>
<dbReference type="AlphaFoldDB" id="A0A4Q9H480"/>
<dbReference type="NCBIfam" id="TIGR02595">
    <property type="entry name" value="PEP_CTERM"/>
    <property type="match status" value="1"/>
</dbReference>
<dbReference type="EMBL" id="SIXI01000004">
    <property type="protein sequence ID" value="TBO30251.1"/>
    <property type="molecule type" value="Genomic_DNA"/>
</dbReference>